<dbReference type="Pfam" id="PF18545">
    <property type="entry name" value="HalOD1"/>
    <property type="match status" value="1"/>
</dbReference>
<organism evidence="2 3">
    <name type="scientific">Halorientalis brevis</name>
    <dbReference type="NCBI Taxonomy" id="1126241"/>
    <lineage>
        <taxon>Archaea</taxon>
        <taxon>Methanobacteriati</taxon>
        <taxon>Methanobacteriota</taxon>
        <taxon>Stenosarchaea group</taxon>
        <taxon>Halobacteria</taxon>
        <taxon>Halobacteriales</taxon>
        <taxon>Haloarculaceae</taxon>
        <taxon>Halorientalis</taxon>
    </lineage>
</organism>
<evidence type="ECO:0000313" key="3">
    <source>
        <dbReference type="Proteomes" id="UP001597119"/>
    </source>
</evidence>
<dbReference type="RefSeq" id="WP_247373309.1">
    <property type="nucleotide sequence ID" value="NZ_JALLGV010000001.1"/>
</dbReference>
<evidence type="ECO:0000313" key="2">
    <source>
        <dbReference type="EMBL" id="MFD1587498.1"/>
    </source>
</evidence>
<dbReference type="EMBL" id="JBHUDJ010000003">
    <property type="protein sequence ID" value="MFD1587498.1"/>
    <property type="molecule type" value="Genomic_DNA"/>
</dbReference>
<protein>
    <submittedName>
        <fullName evidence="2">HalOD1 output domain-containing protein</fullName>
    </submittedName>
</protein>
<comment type="caution">
    <text evidence="2">The sequence shown here is derived from an EMBL/GenBank/DDBJ whole genome shotgun (WGS) entry which is preliminary data.</text>
</comment>
<sequence>MSDPEVSDCQRLSERIAKAVATREEVAPSELTPLHDVLDPDALTRFCESISEVPRQSGHVSFRYCGYDVTVSVDGSIDVRTTDQ</sequence>
<proteinExistence type="predicted"/>
<keyword evidence="3" id="KW-1185">Reference proteome</keyword>
<name>A0ABD6CDK2_9EURY</name>
<feature type="domain" description="Halobacterial output" evidence="1">
    <location>
        <begin position="10"/>
        <end position="80"/>
    </location>
</feature>
<dbReference type="AlphaFoldDB" id="A0ABD6CDK2"/>
<dbReference type="InterPro" id="IPR040624">
    <property type="entry name" value="HalOD1"/>
</dbReference>
<accession>A0ABD6CDK2</accession>
<gene>
    <name evidence="2" type="ORF">ACFR9U_10925</name>
</gene>
<evidence type="ECO:0000259" key="1">
    <source>
        <dbReference type="Pfam" id="PF18545"/>
    </source>
</evidence>
<dbReference type="Proteomes" id="UP001597119">
    <property type="component" value="Unassembled WGS sequence"/>
</dbReference>
<reference evidence="2 3" key="1">
    <citation type="journal article" date="2019" name="Int. J. Syst. Evol. Microbiol.">
        <title>The Global Catalogue of Microorganisms (GCM) 10K type strain sequencing project: providing services to taxonomists for standard genome sequencing and annotation.</title>
        <authorList>
            <consortium name="The Broad Institute Genomics Platform"/>
            <consortium name="The Broad Institute Genome Sequencing Center for Infectious Disease"/>
            <person name="Wu L."/>
            <person name="Ma J."/>
        </authorList>
    </citation>
    <scope>NUCLEOTIDE SEQUENCE [LARGE SCALE GENOMIC DNA]</scope>
    <source>
        <strain evidence="2 3">CGMCC 1.12125</strain>
    </source>
</reference>